<accession>A0ACC2BJF3</accession>
<organism evidence="1 2">
    <name type="scientific">Diphasiastrum complanatum</name>
    <name type="common">Issler's clubmoss</name>
    <name type="synonym">Lycopodium complanatum</name>
    <dbReference type="NCBI Taxonomy" id="34168"/>
    <lineage>
        <taxon>Eukaryota</taxon>
        <taxon>Viridiplantae</taxon>
        <taxon>Streptophyta</taxon>
        <taxon>Embryophyta</taxon>
        <taxon>Tracheophyta</taxon>
        <taxon>Lycopodiopsida</taxon>
        <taxon>Lycopodiales</taxon>
        <taxon>Lycopodiaceae</taxon>
        <taxon>Lycopodioideae</taxon>
        <taxon>Diphasiastrum</taxon>
    </lineage>
</organism>
<dbReference type="Proteomes" id="UP001162992">
    <property type="component" value="Chromosome 15"/>
</dbReference>
<sequence>MNCSCFACMFKLSLYARSIEPNCRVRNTRFGNDMLTGMYFDFNDAVCLLNLQIASLNLYCLPLAAYFRVCIARGEIERQKTMIIRPRGASRYSENTLGSCLYICQGIYAHDLHGMCYPQGRTELSKE</sequence>
<protein>
    <submittedName>
        <fullName evidence="1">Uncharacterized protein</fullName>
    </submittedName>
</protein>
<comment type="caution">
    <text evidence="1">The sequence shown here is derived from an EMBL/GenBank/DDBJ whole genome shotgun (WGS) entry which is preliminary data.</text>
</comment>
<reference evidence="2" key="1">
    <citation type="journal article" date="2024" name="Proc. Natl. Acad. Sci. U.S.A.">
        <title>Extraordinary preservation of gene collinearity over three hundred million years revealed in homosporous lycophytes.</title>
        <authorList>
            <person name="Li C."/>
            <person name="Wickell D."/>
            <person name="Kuo L.Y."/>
            <person name="Chen X."/>
            <person name="Nie B."/>
            <person name="Liao X."/>
            <person name="Peng D."/>
            <person name="Ji J."/>
            <person name="Jenkins J."/>
            <person name="Williams M."/>
            <person name="Shu S."/>
            <person name="Plott C."/>
            <person name="Barry K."/>
            <person name="Rajasekar S."/>
            <person name="Grimwood J."/>
            <person name="Han X."/>
            <person name="Sun S."/>
            <person name="Hou Z."/>
            <person name="He W."/>
            <person name="Dai G."/>
            <person name="Sun C."/>
            <person name="Schmutz J."/>
            <person name="Leebens-Mack J.H."/>
            <person name="Li F.W."/>
            <person name="Wang L."/>
        </authorList>
    </citation>
    <scope>NUCLEOTIDE SEQUENCE [LARGE SCALE GENOMIC DNA]</scope>
    <source>
        <strain evidence="2">cv. PW_Plant_1</strain>
    </source>
</reference>
<dbReference type="EMBL" id="CM055106">
    <property type="protein sequence ID" value="KAJ7529918.1"/>
    <property type="molecule type" value="Genomic_DNA"/>
</dbReference>
<proteinExistence type="predicted"/>
<evidence type="ECO:0000313" key="2">
    <source>
        <dbReference type="Proteomes" id="UP001162992"/>
    </source>
</evidence>
<gene>
    <name evidence="1" type="ORF">O6H91_15G071100</name>
</gene>
<keyword evidence="2" id="KW-1185">Reference proteome</keyword>
<evidence type="ECO:0000313" key="1">
    <source>
        <dbReference type="EMBL" id="KAJ7529918.1"/>
    </source>
</evidence>
<name>A0ACC2BJF3_DIPCM</name>